<dbReference type="Proteomes" id="UP001363151">
    <property type="component" value="Unassembled WGS sequence"/>
</dbReference>
<proteinExistence type="predicted"/>
<feature type="compositionally biased region" description="Low complexity" evidence="1">
    <location>
        <begin position="258"/>
        <end position="279"/>
    </location>
</feature>
<sequence>MATPTTLAELAPFWRADDNEGVSLESVSKEIAAYKPGGTFAEDYAAFVQLLQVVAHPKVGAVAIAKPGDKAEGDEGEEKAENSRVGVRNHVVDVGTAKCLSCARRAAHRTRGRRRTRRRAGRRGGVQPAAARRGAAPDAEAPGDEAAPRPDPACVFARFLAENVPARAVSLRGDGLGDGGARAVADALARNTWVLTLNLFDDAPASATRRAVAAHEAALGRLADLNKAIASGKKPKAKPGELRPPLERGGARARRRASPSTAPTSSSPPRSARSTSRAPGIDDDVGVELARVSEDKVVL</sequence>
<evidence type="ECO:0000256" key="1">
    <source>
        <dbReference type="SAM" id="MobiDB-lite"/>
    </source>
</evidence>
<keyword evidence="3" id="KW-1185">Reference proteome</keyword>
<protein>
    <submittedName>
        <fullName evidence="2">Uncharacterized protein</fullName>
    </submittedName>
</protein>
<comment type="caution">
    <text evidence="2">The sequence shown here is derived from an EMBL/GenBank/DDBJ whole genome shotgun (WGS) entry which is preliminary data.</text>
</comment>
<feature type="compositionally biased region" description="Basic residues" evidence="1">
    <location>
        <begin position="105"/>
        <end position="122"/>
    </location>
</feature>
<feature type="compositionally biased region" description="Basic and acidic residues" evidence="1">
    <location>
        <begin position="238"/>
        <end position="250"/>
    </location>
</feature>
<feature type="region of interest" description="Disordered" evidence="1">
    <location>
        <begin position="230"/>
        <end position="287"/>
    </location>
</feature>
<name>A0ABR1FGP4_AURAN</name>
<organism evidence="2 3">
    <name type="scientific">Aureococcus anophagefferens</name>
    <name type="common">Harmful bloom alga</name>
    <dbReference type="NCBI Taxonomy" id="44056"/>
    <lineage>
        <taxon>Eukaryota</taxon>
        <taxon>Sar</taxon>
        <taxon>Stramenopiles</taxon>
        <taxon>Ochrophyta</taxon>
        <taxon>Pelagophyceae</taxon>
        <taxon>Pelagomonadales</taxon>
        <taxon>Pelagomonadaceae</taxon>
        <taxon>Aureococcus</taxon>
    </lineage>
</organism>
<accession>A0ABR1FGP4</accession>
<dbReference type="EMBL" id="JBBJCI010000430">
    <property type="protein sequence ID" value="KAK7230469.1"/>
    <property type="molecule type" value="Genomic_DNA"/>
</dbReference>
<evidence type="ECO:0000313" key="3">
    <source>
        <dbReference type="Proteomes" id="UP001363151"/>
    </source>
</evidence>
<reference evidence="2 3" key="1">
    <citation type="submission" date="2024-03" db="EMBL/GenBank/DDBJ databases">
        <title>Aureococcus anophagefferens CCMP1851 and Kratosvirus quantuckense: Draft genome of a second virus-susceptible host strain in the model system.</title>
        <authorList>
            <person name="Chase E."/>
            <person name="Truchon A.R."/>
            <person name="Schepens W."/>
            <person name="Wilhelm S.W."/>
        </authorList>
    </citation>
    <scope>NUCLEOTIDE SEQUENCE [LARGE SCALE GENOMIC DNA]</scope>
    <source>
        <strain evidence="2 3">CCMP1851</strain>
    </source>
</reference>
<dbReference type="SUPFAM" id="SSF52047">
    <property type="entry name" value="RNI-like"/>
    <property type="match status" value="1"/>
</dbReference>
<gene>
    <name evidence="2" type="ORF">SO694_00174013</name>
</gene>
<feature type="region of interest" description="Disordered" evidence="1">
    <location>
        <begin position="105"/>
        <end position="148"/>
    </location>
</feature>
<evidence type="ECO:0000313" key="2">
    <source>
        <dbReference type="EMBL" id="KAK7230469.1"/>
    </source>
</evidence>
<feature type="compositionally biased region" description="Low complexity" evidence="1">
    <location>
        <begin position="125"/>
        <end position="140"/>
    </location>
</feature>